<sequence>MDPGHYALLLLAVGLAVMVVEVFVPSGGLLAALSMCCLAGSVFCAFWEWWGTNMLAFWAYIGCVAVLIPATLGGSFYMLPRTEFGRRLLQEPPTPEETASFTEERAALAAAVGRRGTTVTLHNPGGMVEVDGVRHHSEARGLMLDAGESIEVVGTRGNRLLVRLADAPVPPALQPPDELPDTVIAADPDRPGGQISPDAPVGYAHQSPPAEPPPTDLPGVASPEVATKSPDVPGKKDETPLESPRRDAEKPSSGEPAVADPFAEDAEREGLK</sequence>
<evidence type="ECO:0000256" key="2">
    <source>
        <dbReference type="ARBA" id="ARBA00022692"/>
    </source>
</evidence>
<dbReference type="Pfam" id="PF01957">
    <property type="entry name" value="NfeD"/>
    <property type="match status" value="1"/>
</dbReference>
<comment type="caution">
    <text evidence="8">The sequence shown here is derived from an EMBL/GenBank/DDBJ whole genome shotgun (WGS) entry which is preliminary data.</text>
</comment>
<evidence type="ECO:0000256" key="5">
    <source>
        <dbReference type="SAM" id="MobiDB-lite"/>
    </source>
</evidence>
<dbReference type="Gene3D" id="2.40.50.140">
    <property type="entry name" value="Nucleic acid-binding proteins"/>
    <property type="match status" value="1"/>
</dbReference>
<reference evidence="8 9" key="1">
    <citation type="journal article" date="2020" name="Syst. Appl. Microbiol.">
        <title>Alienimonas chondri sp. nov., a novel planctomycete isolated from the biofilm of the red alga Chondrus crispus.</title>
        <authorList>
            <person name="Vitorino I."/>
            <person name="Albuquerque L."/>
            <person name="Wiegand S."/>
            <person name="Kallscheuer N."/>
            <person name="da Costa M.S."/>
            <person name="Lobo-da-Cunha A."/>
            <person name="Jogler C."/>
            <person name="Lage O.M."/>
        </authorList>
    </citation>
    <scope>NUCLEOTIDE SEQUENCE [LARGE SCALE GENOMIC DNA]</scope>
    <source>
        <strain evidence="8 9">LzC2</strain>
    </source>
</reference>
<evidence type="ECO:0000313" key="8">
    <source>
        <dbReference type="EMBL" id="NNJ26301.1"/>
    </source>
</evidence>
<keyword evidence="2 6" id="KW-0812">Transmembrane</keyword>
<feature type="domain" description="NfeD-like C-terminal" evidence="7">
    <location>
        <begin position="110"/>
        <end position="163"/>
    </location>
</feature>
<feature type="compositionally biased region" description="Basic and acidic residues" evidence="5">
    <location>
        <begin position="233"/>
        <end position="252"/>
    </location>
</feature>
<feature type="transmembrane region" description="Helical" evidence="6">
    <location>
        <begin position="29"/>
        <end position="50"/>
    </location>
</feature>
<comment type="subcellular location">
    <subcellularLocation>
        <location evidence="1">Membrane</location>
        <topology evidence="1">Multi-pass membrane protein</topology>
    </subcellularLocation>
</comment>
<gene>
    <name evidence="8" type="ORF">LzC2_23840</name>
</gene>
<accession>A0ABX1VFT1</accession>
<feature type="compositionally biased region" description="Acidic residues" evidence="5">
    <location>
        <begin position="262"/>
        <end position="272"/>
    </location>
</feature>
<dbReference type="RefSeq" id="WP_171187201.1">
    <property type="nucleotide sequence ID" value="NZ_WTPX01000071.1"/>
</dbReference>
<dbReference type="InterPro" id="IPR052165">
    <property type="entry name" value="Membrane_assoc_protease"/>
</dbReference>
<dbReference type="InterPro" id="IPR002810">
    <property type="entry name" value="NfeD-like_C"/>
</dbReference>
<dbReference type="Proteomes" id="UP000609651">
    <property type="component" value="Unassembled WGS sequence"/>
</dbReference>
<organism evidence="8 9">
    <name type="scientific">Alienimonas chondri</name>
    <dbReference type="NCBI Taxonomy" id="2681879"/>
    <lineage>
        <taxon>Bacteria</taxon>
        <taxon>Pseudomonadati</taxon>
        <taxon>Planctomycetota</taxon>
        <taxon>Planctomycetia</taxon>
        <taxon>Planctomycetales</taxon>
        <taxon>Planctomycetaceae</taxon>
        <taxon>Alienimonas</taxon>
    </lineage>
</organism>
<keyword evidence="9" id="KW-1185">Reference proteome</keyword>
<dbReference type="EMBL" id="WTPX01000071">
    <property type="protein sequence ID" value="NNJ26301.1"/>
    <property type="molecule type" value="Genomic_DNA"/>
</dbReference>
<feature type="region of interest" description="Disordered" evidence="5">
    <location>
        <begin position="169"/>
        <end position="272"/>
    </location>
</feature>
<evidence type="ECO:0000256" key="1">
    <source>
        <dbReference type="ARBA" id="ARBA00004141"/>
    </source>
</evidence>
<keyword evidence="3 6" id="KW-1133">Transmembrane helix</keyword>
<evidence type="ECO:0000256" key="3">
    <source>
        <dbReference type="ARBA" id="ARBA00022989"/>
    </source>
</evidence>
<name>A0ABX1VFT1_9PLAN</name>
<feature type="transmembrane region" description="Helical" evidence="6">
    <location>
        <begin position="6"/>
        <end position="24"/>
    </location>
</feature>
<evidence type="ECO:0000259" key="7">
    <source>
        <dbReference type="Pfam" id="PF01957"/>
    </source>
</evidence>
<evidence type="ECO:0000313" key="9">
    <source>
        <dbReference type="Proteomes" id="UP000609651"/>
    </source>
</evidence>
<evidence type="ECO:0000256" key="6">
    <source>
        <dbReference type="SAM" id="Phobius"/>
    </source>
</evidence>
<feature type="transmembrane region" description="Helical" evidence="6">
    <location>
        <begin position="56"/>
        <end position="79"/>
    </location>
</feature>
<keyword evidence="4 6" id="KW-0472">Membrane</keyword>
<dbReference type="InterPro" id="IPR012340">
    <property type="entry name" value="NA-bd_OB-fold"/>
</dbReference>
<dbReference type="PANTHER" id="PTHR33507:SF4">
    <property type="entry name" value="NODULATION COMPETITIVENESS PROTEIN NFED"/>
    <property type="match status" value="1"/>
</dbReference>
<proteinExistence type="predicted"/>
<protein>
    <recommendedName>
        <fullName evidence="7">NfeD-like C-terminal domain-containing protein</fullName>
    </recommendedName>
</protein>
<dbReference type="PANTHER" id="PTHR33507">
    <property type="entry name" value="INNER MEMBRANE PROTEIN YBBJ"/>
    <property type="match status" value="1"/>
</dbReference>
<evidence type="ECO:0000256" key="4">
    <source>
        <dbReference type="ARBA" id="ARBA00023136"/>
    </source>
</evidence>